<dbReference type="EMBL" id="SLUN01000002">
    <property type="protein sequence ID" value="TCL76282.1"/>
    <property type="molecule type" value="Genomic_DNA"/>
</dbReference>
<dbReference type="SMART" id="SM00354">
    <property type="entry name" value="HTH_LACI"/>
    <property type="match status" value="1"/>
</dbReference>
<dbReference type="PROSITE" id="PS50932">
    <property type="entry name" value="HTH_LACI_2"/>
    <property type="match status" value="1"/>
</dbReference>
<dbReference type="Proteomes" id="UP000295008">
    <property type="component" value="Unassembled WGS sequence"/>
</dbReference>
<evidence type="ECO:0000259" key="5">
    <source>
        <dbReference type="PROSITE" id="PS50932"/>
    </source>
</evidence>
<dbReference type="SUPFAM" id="SSF47413">
    <property type="entry name" value="lambda repressor-like DNA-binding domains"/>
    <property type="match status" value="1"/>
</dbReference>
<organism evidence="6 7">
    <name type="scientific">Hydrogenispora ethanolica</name>
    <dbReference type="NCBI Taxonomy" id="1082276"/>
    <lineage>
        <taxon>Bacteria</taxon>
        <taxon>Bacillati</taxon>
        <taxon>Bacillota</taxon>
        <taxon>Hydrogenispora</taxon>
    </lineage>
</organism>
<dbReference type="PANTHER" id="PTHR30146:SF148">
    <property type="entry name" value="HTH-TYPE TRANSCRIPTIONAL REPRESSOR PURR-RELATED"/>
    <property type="match status" value="1"/>
</dbReference>
<keyword evidence="7" id="KW-1185">Reference proteome</keyword>
<dbReference type="Pfam" id="PF13377">
    <property type="entry name" value="Peripla_BP_3"/>
    <property type="match status" value="1"/>
</dbReference>
<dbReference type="Gene3D" id="3.40.50.2300">
    <property type="match status" value="2"/>
</dbReference>
<evidence type="ECO:0000256" key="4">
    <source>
        <dbReference type="ARBA" id="ARBA00023163"/>
    </source>
</evidence>
<dbReference type="GO" id="GO:0003700">
    <property type="term" value="F:DNA-binding transcription factor activity"/>
    <property type="evidence" value="ECO:0007669"/>
    <property type="project" value="TreeGrafter"/>
</dbReference>
<keyword evidence="2" id="KW-0805">Transcription regulation</keyword>
<dbReference type="Gene3D" id="1.10.260.40">
    <property type="entry name" value="lambda repressor-like DNA-binding domains"/>
    <property type="match status" value="1"/>
</dbReference>
<dbReference type="GO" id="GO:0000976">
    <property type="term" value="F:transcription cis-regulatory region binding"/>
    <property type="evidence" value="ECO:0007669"/>
    <property type="project" value="TreeGrafter"/>
</dbReference>
<name>A0A4R1SCF9_HYDET</name>
<protein>
    <submittedName>
        <fullName evidence="6">LacI family transcriptional regulator</fullName>
    </submittedName>
</protein>
<dbReference type="InterPro" id="IPR028082">
    <property type="entry name" value="Peripla_BP_I"/>
</dbReference>
<evidence type="ECO:0000256" key="2">
    <source>
        <dbReference type="ARBA" id="ARBA00023015"/>
    </source>
</evidence>
<gene>
    <name evidence="6" type="ORF">EDC14_100235</name>
</gene>
<dbReference type="InterPro" id="IPR046335">
    <property type="entry name" value="LacI/GalR-like_sensor"/>
</dbReference>
<keyword evidence="3" id="KW-0238">DNA-binding</keyword>
<keyword evidence="4" id="KW-0804">Transcription</keyword>
<dbReference type="CDD" id="cd01392">
    <property type="entry name" value="HTH_LacI"/>
    <property type="match status" value="1"/>
</dbReference>
<comment type="caution">
    <text evidence="6">The sequence shown here is derived from an EMBL/GenBank/DDBJ whole genome shotgun (WGS) entry which is preliminary data.</text>
</comment>
<reference evidence="6 7" key="1">
    <citation type="submission" date="2019-03" db="EMBL/GenBank/DDBJ databases">
        <title>Genomic Encyclopedia of Type Strains, Phase IV (KMG-IV): sequencing the most valuable type-strain genomes for metagenomic binning, comparative biology and taxonomic classification.</title>
        <authorList>
            <person name="Goeker M."/>
        </authorList>
    </citation>
    <scope>NUCLEOTIDE SEQUENCE [LARGE SCALE GENOMIC DNA]</scope>
    <source>
        <strain evidence="6 7">LX-B</strain>
    </source>
</reference>
<dbReference type="InterPro" id="IPR000843">
    <property type="entry name" value="HTH_LacI"/>
</dbReference>
<dbReference type="PANTHER" id="PTHR30146">
    <property type="entry name" value="LACI-RELATED TRANSCRIPTIONAL REPRESSOR"/>
    <property type="match status" value="1"/>
</dbReference>
<feature type="domain" description="HTH lacI-type" evidence="5">
    <location>
        <begin position="26"/>
        <end position="79"/>
    </location>
</feature>
<sequence>MQFLRRCSTITLERNVSLRRVIQVAATIKDVARATGLSIATISKYLNGGNVLENNKKLIEEAIVKLDFKVNQMARGLKTSHTQTVGILIPNLENIFCTSIISNIENILLQEGYSTIICDFKEDAGLETEKFEFLITKMVDGIVLMPLFSTAARINEAVAKGVPVVLIDRLIKGADCDVVLVDNLNASYQAVEQLIVLGHKRIGIVVGPKSIYTAQERLKGYLRVHEDYNLEVKEELIQYGDYDVQSGYDRFNQLLAGENPPTAVFVTNYEMTLGAVIAMNERNLKLPEELSFIGFDNLELARVVKPALSVVVQPMAQIGEIAAQLLLKRLREDLAGFPAMYRLKSDLLLKESVRQFSD</sequence>
<evidence type="ECO:0000256" key="1">
    <source>
        <dbReference type="ARBA" id="ARBA00022491"/>
    </source>
</evidence>
<dbReference type="AlphaFoldDB" id="A0A4R1SCF9"/>
<dbReference type="CDD" id="cd06267">
    <property type="entry name" value="PBP1_LacI_sugar_binding-like"/>
    <property type="match status" value="1"/>
</dbReference>
<keyword evidence="1" id="KW-0678">Repressor</keyword>
<dbReference type="Pfam" id="PF00356">
    <property type="entry name" value="LacI"/>
    <property type="match status" value="1"/>
</dbReference>
<dbReference type="SUPFAM" id="SSF53822">
    <property type="entry name" value="Periplasmic binding protein-like I"/>
    <property type="match status" value="1"/>
</dbReference>
<accession>A0A4R1SCF9</accession>
<dbReference type="InterPro" id="IPR010982">
    <property type="entry name" value="Lambda_DNA-bd_dom_sf"/>
</dbReference>
<evidence type="ECO:0000313" key="6">
    <source>
        <dbReference type="EMBL" id="TCL76282.1"/>
    </source>
</evidence>
<evidence type="ECO:0000256" key="3">
    <source>
        <dbReference type="ARBA" id="ARBA00023125"/>
    </source>
</evidence>
<evidence type="ECO:0000313" key="7">
    <source>
        <dbReference type="Proteomes" id="UP000295008"/>
    </source>
</evidence>
<proteinExistence type="predicted"/>